<dbReference type="PANTHER" id="PTHR43633">
    <property type="entry name" value="ALCOHOL DEHYDROGENASE YQHD"/>
    <property type="match status" value="1"/>
</dbReference>
<dbReference type="GO" id="GO:1990362">
    <property type="term" value="F:butanol dehydrogenase (NAD+) activity"/>
    <property type="evidence" value="ECO:0007669"/>
    <property type="project" value="InterPro"/>
</dbReference>
<dbReference type="PANTHER" id="PTHR43633:SF1">
    <property type="entry name" value="ALCOHOL DEHYDROGENASE YQHD"/>
    <property type="match status" value="1"/>
</dbReference>
<feature type="domain" description="Alcohol dehydrogenase iron-type/glycerol dehydrogenase GldA" evidence="4">
    <location>
        <begin position="9"/>
        <end position="178"/>
    </location>
</feature>
<gene>
    <name evidence="6" type="ORF">E5987_00430</name>
</gene>
<sequence length="389" mass="41913">MNNFEYCNPTHLIFGKGRENDIGAILLGKLQAGDTVLVVYGGKSAEKSGLIDRVRRSLEAAGLSAVFKGGVTPNPQLDLVRDGIEAARECGARAVLAVGGGSVIDASKAIAIGVPYEGDVWDFFAAGVSPKEALPVACVLTLPAAGSEQSIRIVISGEGRKLGAGSPVVRPFASVINPEIFFTLPQKQIRAGVIDMMSHIMERYFTLTEGTDFVDGQAEAAMRTIMRNGLKLMKNHEDYDAWCQVSVAGSFAHNGYYALGQTEDWASHGMEHELSAWDTSITHGDGLAVVIPAWMRYVYDVKPSRFAQFAINVMGEEAGADDNETALKGIEALKRFYREVGAPATLSDLGADKADSRELAEKAVRIPGKLGGFKKLYAEDIAKIYDMMR</sequence>
<dbReference type="Gene3D" id="1.20.1090.10">
    <property type="entry name" value="Dehydroquinate synthase-like - alpha domain"/>
    <property type="match status" value="1"/>
</dbReference>
<protein>
    <submittedName>
        <fullName evidence="6">Iron-containing alcohol dehydrogenase</fullName>
    </submittedName>
</protein>
<keyword evidence="3" id="KW-0560">Oxidoreductase</keyword>
<evidence type="ECO:0000256" key="1">
    <source>
        <dbReference type="ARBA" id="ARBA00001962"/>
    </source>
</evidence>
<dbReference type="OrthoDB" id="9778433at2"/>
<name>A0A6L6YG59_9BURK</name>
<dbReference type="InterPro" id="IPR044731">
    <property type="entry name" value="BDH-like"/>
</dbReference>
<dbReference type="GO" id="GO:0005829">
    <property type="term" value="C:cytosol"/>
    <property type="evidence" value="ECO:0007669"/>
    <property type="project" value="TreeGrafter"/>
</dbReference>
<dbReference type="Pfam" id="PF25137">
    <property type="entry name" value="ADH_Fe_C"/>
    <property type="match status" value="1"/>
</dbReference>
<organism evidence="6 7">
    <name type="scientific">Parasutterella muris</name>
    <dbReference type="NCBI Taxonomy" id="2565572"/>
    <lineage>
        <taxon>Bacteria</taxon>
        <taxon>Pseudomonadati</taxon>
        <taxon>Pseudomonadota</taxon>
        <taxon>Betaproteobacteria</taxon>
        <taxon>Burkholderiales</taxon>
        <taxon>Sutterellaceae</taxon>
        <taxon>Parasutterella</taxon>
    </lineage>
</organism>
<dbReference type="InterPro" id="IPR001670">
    <property type="entry name" value="ADH_Fe/GldA"/>
</dbReference>
<reference evidence="6 7" key="1">
    <citation type="submission" date="2019-12" db="EMBL/GenBank/DDBJ databases">
        <title>Microbes associate with the intestines of laboratory mice.</title>
        <authorList>
            <person name="Navarre W."/>
            <person name="Wong E."/>
        </authorList>
    </citation>
    <scope>NUCLEOTIDE SEQUENCE [LARGE SCALE GENOMIC DNA]</scope>
    <source>
        <strain evidence="6 7">NM82_D38</strain>
    </source>
</reference>
<comment type="cofactor">
    <cofactor evidence="1">
        <name>Fe cation</name>
        <dbReference type="ChEBI" id="CHEBI:24875"/>
    </cofactor>
</comment>
<comment type="caution">
    <text evidence="6">The sequence shown here is derived from an EMBL/GenBank/DDBJ whole genome shotgun (WGS) entry which is preliminary data.</text>
</comment>
<dbReference type="GO" id="GO:0008106">
    <property type="term" value="F:alcohol dehydrogenase (NADP+) activity"/>
    <property type="evidence" value="ECO:0007669"/>
    <property type="project" value="TreeGrafter"/>
</dbReference>
<dbReference type="Pfam" id="PF00465">
    <property type="entry name" value="Fe-ADH"/>
    <property type="match status" value="1"/>
</dbReference>
<evidence type="ECO:0000256" key="3">
    <source>
        <dbReference type="ARBA" id="ARBA00023002"/>
    </source>
</evidence>
<dbReference type="FunFam" id="3.40.50.1970:FF:000003">
    <property type="entry name" value="Alcohol dehydrogenase, iron-containing"/>
    <property type="match status" value="1"/>
</dbReference>
<feature type="domain" description="Fe-containing alcohol dehydrogenase-like C-terminal" evidence="5">
    <location>
        <begin position="192"/>
        <end position="386"/>
    </location>
</feature>
<accession>A0A6L6YG59</accession>
<evidence type="ECO:0000313" key="6">
    <source>
        <dbReference type="EMBL" id="MVX55678.1"/>
    </source>
</evidence>
<evidence type="ECO:0000259" key="4">
    <source>
        <dbReference type="Pfam" id="PF00465"/>
    </source>
</evidence>
<evidence type="ECO:0000256" key="2">
    <source>
        <dbReference type="ARBA" id="ARBA00007358"/>
    </source>
</evidence>
<dbReference type="SUPFAM" id="SSF56796">
    <property type="entry name" value="Dehydroquinate synthase-like"/>
    <property type="match status" value="1"/>
</dbReference>
<dbReference type="GO" id="GO:0046872">
    <property type="term" value="F:metal ion binding"/>
    <property type="evidence" value="ECO:0007669"/>
    <property type="project" value="InterPro"/>
</dbReference>
<evidence type="ECO:0000313" key="7">
    <source>
        <dbReference type="Proteomes" id="UP000472580"/>
    </source>
</evidence>
<dbReference type="EMBL" id="WSRP01000001">
    <property type="protein sequence ID" value="MVX55678.1"/>
    <property type="molecule type" value="Genomic_DNA"/>
</dbReference>
<comment type="similarity">
    <text evidence="2">Belongs to the iron-containing alcohol dehydrogenase family.</text>
</comment>
<evidence type="ECO:0000259" key="5">
    <source>
        <dbReference type="Pfam" id="PF25137"/>
    </source>
</evidence>
<keyword evidence="7" id="KW-1185">Reference proteome</keyword>
<dbReference type="CDD" id="cd08187">
    <property type="entry name" value="BDH"/>
    <property type="match status" value="1"/>
</dbReference>
<dbReference type="Gene3D" id="3.40.50.1970">
    <property type="match status" value="1"/>
</dbReference>
<dbReference type="AlphaFoldDB" id="A0A6L6YG59"/>
<dbReference type="GO" id="GO:1990002">
    <property type="term" value="F:methylglyoxal reductase (NADPH) (acetol producing) activity"/>
    <property type="evidence" value="ECO:0007669"/>
    <property type="project" value="TreeGrafter"/>
</dbReference>
<proteinExistence type="inferred from homology"/>
<dbReference type="RefSeq" id="WP_160334114.1">
    <property type="nucleotide sequence ID" value="NZ_WSRP01000001.1"/>
</dbReference>
<dbReference type="InterPro" id="IPR056798">
    <property type="entry name" value="ADH_Fe_C"/>
</dbReference>
<dbReference type="Proteomes" id="UP000472580">
    <property type="component" value="Unassembled WGS sequence"/>
</dbReference>